<dbReference type="EMBL" id="CP118166">
    <property type="protein sequence ID" value="WDI32878.1"/>
    <property type="molecule type" value="Genomic_DNA"/>
</dbReference>
<protein>
    <submittedName>
        <fullName evidence="3">BON domain-containing protein</fullName>
    </submittedName>
</protein>
<evidence type="ECO:0000256" key="1">
    <source>
        <dbReference type="SAM" id="SignalP"/>
    </source>
</evidence>
<feature type="chain" id="PRO_5042264874" evidence="1">
    <location>
        <begin position="22"/>
        <end position="179"/>
    </location>
</feature>
<keyword evidence="4" id="KW-1185">Reference proteome</keyword>
<evidence type="ECO:0000259" key="2">
    <source>
        <dbReference type="PROSITE" id="PS50914"/>
    </source>
</evidence>
<sequence>MLFHPSRFVVLCAAILLSACASSRSLDQSFSDISGNAELKAVLFTDRSHDYSDIDITLYEGRLMLTGTMRSEEGRRQLIANAWKAENVKTVIDEIIIAEKTSFGQGFEDSRIDQTLRARLIADNDVSSGDYKMSVSRAVVYLLGGARNQGELDEAVKLARSVNGVEKVVSHVVVRDLTK</sequence>
<evidence type="ECO:0000313" key="3">
    <source>
        <dbReference type="EMBL" id="WDI32878.1"/>
    </source>
</evidence>
<dbReference type="PROSITE" id="PS50914">
    <property type="entry name" value="BON"/>
    <property type="match status" value="2"/>
</dbReference>
<keyword evidence="1" id="KW-0732">Signal</keyword>
<dbReference type="Pfam" id="PF04972">
    <property type="entry name" value="BON"/>
    <property type="match status" value="2"/>
</dbReference>
<dbReference type="Gene3D" id="3.40.1520.20">
    <property type="match status" value="1"/>
</dbReference>
<dbReference type="InterPro" id="IPR007055">
    <property type="entry name" value="BON_dom"/>
</dbReference>
<dbReference type="AlphaFoldDB" id="A0AAF0CH03"/>
<dbReference type="PANTHER" id="PTHR34606">
    <property type="entry name" value="BON DOMAIN-CONTAINING PROTEIN"/>
    <property type="match status" value="1"/>
</dbReference>
<dbReference type="PROSITE" id="PS51257">
    <property type="entry name" value="PROKAR_LIPOPROTEIN"/>
    <property type="match status" value="1"/>
</dbReference>
<feature type="signal peptide" evidence="1">
    <location>
        <begin position="1"/>
        <end position="21"/>
    </location>
</feature>
<proteinExistence type="predicted"/>
<feature type="domain" description="BON" evidence="2">
    <location>
        <begin position="31"/>
        <end position="99"/>
    </location>
</feature>
<dbReference type="InterPro" id="IPR051686">
    <property type="entry name" value="Lipoprotein_DolP"/>
</dbReference>
<dbReference type="Proteomes" id="UP001214043">
    <property type="component" value="Chromosome"/>
</dbReference>
<organism evidence="3 4">
    <name type="scientific">Hyphococcus flavus</name>
    <dbReference type="NCBI Taxonomy" id="1866326"/>
    <lineage>
        <taxon>Bacteria</taxon>
        <taxon>Pseudomonadati</taxon>
        <taxon>Pseudomonadota</taxon>
        <taxon>Alphaproteobacteria</taxon>
        <taxon>Parvularculales</taxon>
        <taxon>Parvularculaceae</taxon>
        <taxon>Hyphococcus</taxon>
    </lineage>
</organism>
<reference evidence="3" key="1">
    <citation type="submission" date="2023-02" db="EMBL/GenBank/DDBJ databases">
        <title>Genome sequence of Hyphococcus flavus.</title>
        <authorList>
            <person name="Rong J.-C."/>
            <person name="Zhao Q."/>
            <person name="Yi M."/>
            <person name="Wu J.-Y."/>
        </authorList>
    </citation>
    <scope>NUCLEOTIDE SEQUENCE</scope>
    <source>
        <strain evidence="3">MCCC 1K03223</strain>
    </source>
</reference>
<feature type="domain" description="BON" evidence="2">
    <location>
        <begin position="108"/>
        <end position="176"/>
    </location>
</feature>
<dbReference type="KEGG" id="hfl:PUV54_06665"/>
<accession>A0AAF0CH03</accession>
<name>A0AAF0CH03_9PROT</name>
<evidence type="ECO:0000313" key="4">
    <source>
        <dbReference type="Proteomes" id="UP001214043"/>
    </source>
</evidence>
<dbReference type="RefSeq" id="WP_274494830.1">
    <property type="nucleotide sequence ID" value="NZ_CP118166.1"/>
</dbReference>
<gene>
    <name evidence="3" type="ORF">PUV54_06665</name>
</gene>
<dbReference type="PANTHER" id="PTHR34606:SF15">
    <property type="entry name" value="BON DOMAIN-CONTAINING PROTEIN"/>
    <property type="match status" value="1"/>
</dbReference>